<dbReference type="STRING" id="211165.GCA_000317285_05681"/>
<sequence>MCGSFGVLVTAILFRRLGWEIASILGWICWVGSYLLLLGIVIVSADGSRTQQRVSRDNPNTLMLLILLSVTTFISNIFVGIILTSVGNRTHGHTQVLIVLSAIAILLSWCLLHTSFGQQYARIYYDVVDDSGRTSASKLRRGLAFPGTDQPAYLDFLYVSFTIALTYATSDVDIESEYLRRIVLVHSLVSFFFYSIILGSVLNAIVTS</sequence>
<dbReference type="EMBL" id="RSCJ01000023">
    <property type="protein sequence ID" value="RUR75710.1"/>
    <property type="molecule type" value="Genomic_DNA"/>
</dbReference>
<dbReference type="OrthoDB" id="64737at2"/>
<name>A0A433N3B3_CHLFR</name>
<feature type="transmembrane region" description="Helical" evidence="1">
    <location>
        <begin position="96"/>
        <end position="116"/>
    </location>
</feature>
<proteinExistence type="predicted"/>
<dbReference type="InterPro" id="IPR009781">
    <property type="entry name" value="DUF1345"/>
</dbReference>
<keyword evidence="1" id="KW-0472">Membrane</keyword>
<accession>A0A433N3B3</accession>
<comment type="caution">
    <text evidence="2">The sequence shown here is derived from an EMBL/GenBank/DDBJ whole genome shotgun (WGS) entry which is preliminary data.</text>
</comment>
<organism evidence="2 3">
    <name type="scientific">Chlorogloeopsis fritschii PCC 6912</name>
    <dbReference type="NCBI Taxonomy" id="211165"/>
    <lineage>
        <taxon>Bacteria</taxon>
        <taxon>Bacillati</taxon>
        <taxon>Cyanobacteriota</taxon>
        <taxon>Cyanophyceae</taxon>
        <taxon>Nostocales</taxon>
        <taxon>Chlorogloeopsidaceae</taxon>
        <taxon>Chlorogloeopsis</taxon>
    </lineage>
</organism>
<evidence type="ECO:0000256" key="1">
    <source>
        <dbReference type="SAM" id="Phobius"/>
    </source>
</evidence>
<evidence type="ECO:0000313" key="2">
    <source>
        <dbReference type="EMBL" id="RUR75710.1"/>
    </source>
</evidence>
<feature type="transmembrane region" description="Helical" evidence="1">
    <location>
        <begin position="62"/>
        <end position="84"/>
    </location>
</feature>
<reference evidence="2 3" key="1">
    <citation type="journal article" date="2019" name="Genome Biol. Evol.">
        <title>Day and night: Metabolic profiles and evolutionary relationships of six axenic non-marine cyanobacteria.</title>
        <authorList>
            <person name="Will S.E."/>
            <person name="Henke P."/>
            <person name="Boedeker C."/>
            <person name="Huang S."/>
            <person name="Brinkmann H."/>
            <person name="Rohde M."/>
            <person name="Jarek M."/>
            <person name="Friedl T."/>
            <person name="Seufert S."/>
            <person name="Schumacher M."/>
            <person name="Overmann J."/>
            <person name="Neumann-Schaal M."/>
            <person name="Petersen J."/>
        </authorList>
    </citation>
    <scope>NUCLEOTIDE SEQUENCE [LARGE SCALE GENOMIC DNA]</scope>
    <source>
        <strain evidence="2 3">PCC 6912</strain>
    </source>
</reference>
<feature type="transmembrane region" description="Helical" evidence="1">
    <location>
        <begin position="182"/>
        <end position="206"/>
    </location>
</feature>
<keyword evidence="3" id="KW-1185">Reference proteome</keyword>
<keyword evidence="1" id="KW-1133">Transmembrane helix</keyword>
<keyword evidence="1" id="KW-0812">Transmembrane</keyword>
<feature type="transmembrane region" description="Helical" evidence="1">
    <location>
        <begin position="21"/>
        <end position="42"/>
    </location>
</feature>
<gene>
    <name evidence="2" type="ORF">PCC6912_46070</name>
</gene>
<dbReference type="Proteomes" id="UP000268857">
    <property type="component" value="Unassembled WGS sequence"/>
</dbReference>
<dbReference type="Pfam" id="PF07077">
    <property type="entry name" value="DUF1345"/>
    <property type="match status" value="1"/>
</dbReference>
<dbReference type="AlphaFoldDB" id="A0A433N3B3"/>
<evidence type="ECO:0000313" key="3">
    <source>
        <dbReference type="Proteomes" id="UP000268857"/>
    </source>
</evidence>
<protein>
    <submittedName>
        <fullName evidence="2">Membrane protein</fullName>
    </submittedName>
</protein>